<reference evidence="3" key="1">
    <citation type="submission" date="2017-05" db="EMBL/GenBank/DDBJ databases">
        <title>The Genome Sequence of Enterococcus sp. 4G2_DIV0659.</title>
        <authorList>
            <consortium name="The Broad Institute Genomics Platform"/>
            <consortium name="The Broad Institute Genomic Center for Infectious Diseases"/>
            <person name="Earl A."/>
            <person name="Manson A."/>
            <person name="Schwartman J."/>
            <person name="Gilmore M."/>
            <person name="Abouelleil A."/>
            <person name="Cao P."/>
            <person name="Chapman S."/>
            <person name="Cusick C."/>
            <person name="Shea T."/>
            <person name="Young S."/>
            <person name="Neafsey D."/>
            <person name="Nusbaum C."/>
            <person name="Birren B."/>
        </authorList>
    </citation>
    <scope>NUCLEOTIDE SEQUENCE [LARGE SCALE GENOMIC DNA]</scope>
    <source>
        <strain evidence="3">4G2_DIV0659</strain>
    </source>
</reference>
<keyword evidence="4" id="KW-1185">Reference proteome</keyword>
<dbReference type="EMBL" id="NGLE02000001">
    <property type="protein sequence ID" value="MEI5993115.1"/>
    <property type="molecule type" value="Genomic_DNA"/>
</dbReference>
<name>A0A242C6M8_9ENTE</name>
<feature type="region of interest" description="Disordered" evidence="1">
    <location>
        <begin position="1"/>
        <end position="43"/>
    </location>
</feature>
<dbReference type="AlphaFoldDB" id="A0A242C6M8"/>
<dbReference type="RefSeq" id="WP_256924848.1">
    <property type="nucleotide sequence ID" value="NZ_NGLE02000001.1"/>
</dbReference>
<protein>
    <recommendedName>
        <fullName evidence="5">30S ribosomal protein S9</fullName>
    </recommendedName>
</protein>
<evidence type="ECO:0000313" key="3">
    <source>
        <dbReference type="EMBL" id="OTO05758.1"/>
    </source>
</evidence>
<dbReference type="EMBL" id="NGLE01000004">
    <property type="protein sequence ID" value="OTO05758.1"/>
    <property type="molecule type" value="Genomic_DNA"/>
</dbReference>
<dbReference type="STRING" id="1834181.A5880_002933"/>
<sequence length="43" mass="5108">MDDTKKKMLELIKKKQGGGRSEKMETPKNDRRNMRKGPKIYNK</sequence>
<evidence type="ECO:0000313" key="4">
    <source>
        <dbReference type="Proteomes" id="UP000195139"/>
    </source>
</evidence>
<feature type="compositionally biased region" description="Basic residues" evidence="1">
    <location>
        <begin position="33"/>
        <end position="43"/>
    </location>
</feature>
<feature type="compositionally biased region" description="Basic and acidic residues" evidence="1">
    <location>
        <begin position="1"/>
        <end position="13"/>
    </location>
</feature>
<gene>
    <name evidence="2" type="ORF">A5880_000656</name>
    <name evidence="3" type="ORF">A5880_002933</name>
</gene>
<reference evidence="2 4" key="2">
    <citation type="submission" date="2018-07" db="EMBL/GenBank/DDBJ databases">
        <title>The Genome Sequence of Enterococcus sp. DIV0659b.</title>
        <authorList>
            <consortium name="The Broad Institute Genomics Platform"/>
            <consortium name="The Broad Institute Genomic Center for Infectious Diseases"/>
            <person name="Earl A."/>
            <person name="Manson A."/>
            <person name="Schwartman J."/>
            <person name="Gilmore M."/>
            <person name="Abouelleil A."/>
            <person name="Cao P."/>
            <person name="Chapman S."/>
            <person name="Cusick C."/>
            <person name="Shea T."/>
            <person name="Young S."/>
            <person name="Neafsey D."/>
            <person name="Nusbaum C."/>
            <person name="Birren B."/>
        </authorList>
    </citation>
    <scope>NUCLEOTIDE SEQUENCE [LARGE SCALE GENOMIC DNA]</scope>
    <source>
        <strain evidence="2 4">4G2_DIV0659</strain>
    </source>
</reference>
<feature type="compositionally biased region" description="Basic and acidic residues" evidence="1">
    <location>
        <begin position="20"/>
        <end position="32"/>
    </location>
</feature>
<organism evidence="3">
    <name type="scientific">Candidatus Enterococcus mansonii</name>
    <dbReference type="NCBI Taxonomy" id="1834181"/>
    <lineage>
        <taxon>Bacteria</taxon>
        <taxon>Bacillati</taxon>
        <taxon>Bacillota</taxon>
        <taxon>Bacilli</taxon>
        <taxon>Lactobacillales</taxon>
        <taxon>Enterococcaceae</taxon>
        <taxon>Enterococcus</taxon>
    </lineage>
</organism>
<comment type="caution">
    <text evidence="3">The sequence shown here is derived from an EMBL/GenBank/DDBJ whole genome shotgun (WGS) entry which is preliminary data.</text>
</comment>
<dbReference type="Proteomes" id="UP000195139">
    <property type="component" value="Unassembled WGS sequence"/>
</dbReference>
<evidence type="ECO:0008006" key="5">
    <source>
        <dbReference type="Google" id="ProtNLM"/>
    </source>
</evidence>
<evidence type="ECO:0000256" key="1">
    <source>
        <dbReference type="SAM" id="MobiDB-lite"/>
    </source>
</evidence>
<proteinExistence type="predicted"/>
<evidence type="ECO:0000313" key="2">
    <source>
        <dbReference type="EMBL" id="MEI5993115.1"/>
    </source>
</evidence>
<accession>A0A242C6M8</accession>